<evidence type="ECO:0000313" key="7">
    <source>
        <dbReference type="EMBL" id="TDF96586.1"/>
    </source>
</evidence>
<dbReference type="SMART" id="SM00849">
    <property type="entry name" value="Lactamase_B"/>
    <property type="match status" value="1"/>
</dbReference>
<keyword evidence="1" id="KW-0378">Hydrolase</keyword>
<dbReference type="Gene3D" id="3.60.15.10">
    <property type="entry name" value="Ribonuclease Z/Hydroxyacylglutathione hydrolase-like"/>
    <property type="match status" value="1"/>
</dbReference>
<dbReference type="Proteomes" id="UP000295636">
    <property type="component" value="Unassembled WGS sequence"/>
</dbReference>
<evidence type="ECO:0000256" key="2">
    <source>
        <dbReference type="ARBA" id="ARBA00022833"/>
    </source>
</evidence>
<comment type="catalytic activity">
    <reaction evidence="5">
        <text>3',5'-cyclic UMP + H2O = UMP + H(+)</text>
        <dbReference type="Rhea" id="RHEA:70575"/>
        <dbReference type="ChEBI" id="CHEBI:15377"/>
        <dbReference type="ChEBI" id="CHEBI:15378"/>
        <dbReference type="ChEBI" id="CHEBI:57865"/>
        <dbReference type="ChEBI" id="CHEBI:184387"/>
    </reaction>
    <physiologicalReaction direction="left-to-right" evidence="5">
        <dbReference type="Rhea" id="RHEA:70576"/>
    </physiologicalReaction>
</comment>
<comment type="caution">
    <text evidence="7">The sequence shown here is derived from an EMBL/GenBank/DDBJ whole genome shotgun (WGS) entry which is preliminary data.</text>
</comment>
<evidence type="ECO:0000256" key="4">
    <source>
        <dbReference type="ARBA" id="ARBA00034301"/>
    </source>
</evidence>
<dbReference type="AlphaFoldDB" id="A0A4R5KM37"/>
<dbReference type="SUPFAM" id="SSF56281">
    <property type="entry name" value="Metallo-hydrolase/oxidoreductase"/>
    <property type="match status" value="1"/>
</dbReference>
<accession>A0A4R5KM37</accession>
<dbReference type="PANTHER" id="PTHR46018:SF2">
    <property type="entry name" value="ZINC PHOSPHODIESTERASE ELAC PROTEIN 1"/>
    <property type="match status" value="1"/>
</dbReference>
<keyword evidence="2" id="KW-0862">Zinc</keyword>
<dbReference type="EMBL" id="SMRT01000007">
    <property type="protein sequence ID" value="TDF96586.1"/>
    <property type="molecule type" value="Genomic_DNA"/>
</dbReference>
<evidence type="ECO:0000313" key="8">
    <source>
        <dbReference type="Proteomes" id="UP000295636"/>
    </source>
</evidence>
<evidence type="ECO:0000256" key="1">
    <source>
        <dbReference type="ARBA" id="ARBA00022759"/>
    </source>
</evidence>
<reference evidence="7 8" key="1">
    <citation type="submission" date="2019-03" db="EMBL/GenBank/DDBJ databases">
        <title>This is whole genome sequence of Paenibacillus sp MS74 strain.</title>
        <authorList>
            <person name="Trinh H.N."/>
        </authorList>
    </citation>
    <scope>NUCLEOTIDE SEQUENCE [LARGE SCALE GENOMIC DNA]</scope>
    <source>
        <strain evidence="7 8">MS74</strain>
    </source>
</reference>
<protein>
    <submittedName>
        <fullName evidence="7">Ribonuclease Z</fullName>
    </submittedName>
</protein>
<comment type="function">
    <text evidence="4">Counteracts the endogenous Pycsar antiviral defense system. Phosphodiesterase that enables metal-dependent hydrolysis of host cyclic nucleotide Pycsar defense signals such as cCMP and cUMP.</text>
</comment>
<dbReference type="InterPro" id="IPR036866">
    <property type="entry name" value="RibonucZ/Hydroxyglut_hydro"/>
</dbReference>
<name>A0A4R5KM37_9BACL</name>
<feature type="domain" description="Metallo-beta-lactamase" evidence="6">
    <location>
        <begin position="19"/>
        <end position="221"/>
    </location>
</feature>
<dbReference type="InterPro" id="IPR001279">
    <property type="entry name" value="Metallo-B-lactamas"/>
</dbReference>
<comment type="catalytic activity">
    <reaction evidence="3">
        <text>3',5'-cyclic CMP + H2O = CMP + H(+)</text>
        <dbReference type="Rhea" id="RHEA:72675"/>
        <dbReference type="ChEBI" id="CHEBI:15377"/>
        <dbReference type="ChEBI" id="CHEBI:15378"/>
        <dbReference type="ChEBI" id="CHEBI:58003"/>
        <dbReference type="ChEBI" id="CHEBI:60377"/>
    </reaction>
    <physiologicalReaction direction="left-to-right" evidence="3">
        <dbReference type="Rhea" id="RHEA:72676"/>
    </physiologicalReaction>
</comment>
<keyword evidence="8" id="KW-1185">Reference proteome</keyword>
<keyword evidence="1" id="KW-0540">Nuclease</keyword>
<dbReference type="PANTHER" id="PTHR46018">
    <property type="entry name" value="ZINC PHOSPHODIESTERASE ELAC PROTEIN 1"/>
    <property type="match status" value="1"/>
</dbReference>
<evidence type="ECO:0000259" key="6">
    <source>
        <dbReference type="SMART" id="SM00849"/>
    </source>
</evidence>
<sequence length="248" mass="28097">MTLQIQMIGTGSAFSKKFYNNNALVFCNGYTLLIDCGSTAPRALHELNIPLTDIDGILITHIHSDHVGGMEEFAFRLKYACDSLRMKLFVPSSLLYPLWNHSLRGGLENSSENLTKLDDYFEVVVLEEQIRKTVAPGLDIQLIPSQHIPDKPSYSIILNDKVFYSSDAKFNRALLLELYESGRCDYFLHDCQFQSPGVVHASLSELLTLPEPMQEKVILMHYDDHVGDFIGKTGSMTFIEQHKLYSFP</sequence>
<proteinExistence type="predicted"/>
<keyword evidence="1" id="KW-0255">Endonuclease</keyword>
<dbReference type="RefSeq" id="WP_133229817.1">
    <property type="nucleotide sequence ID" value="NZ_SMRT01000007.1"/>
</dbReference>
<organism evidence="7 8">
    <name type="scientific">Paenibacillus piri</name>
    <dbReference type="NCBI Taxonomy" id="2547395"/>
    <lineage>
        <taxon>Bacteria</taxon>
        <taxon>Bacillati</taxon>
        <taxon>Bacillota</taxon>
        <taxon>Bacilli</taxon>
        <taxon>Bacillales</taxon>
        <taxon>Paenibacillaceae</taxon>
        <taxon>Paenibacillus</taxon>
    </lineage>
</organism>
<dbReference type="Pfam" id="PF23023">
    <property type="entry name" value="Anti-Pycsar_Apyc1"/>
    <property type="match status" value="1"/>
</dbReference>
<evidence type="ECO:0000256" key="5">
    <source>
        <dbReference type="ARBA" id="ARBA00048505"/>
    </source>
</evidence>
<dbReference type="GO" id="GO:0042781">
    <property type="term" value="F:3'-tRNA processing endoribonuclease activity"/>
    <property type="evidence" value="ECO:0007669"/>
    <property type="project" value="TreeGrafter"/>
</dbReference>
<dbReference type="OrthoDB" id="9803916at2"/>
<gene>
    <name evidence="7" type="ORF">E1757_15930</name>
</gene>
<dbReference type="GO" id="GO:0046872">
    <property type="term" value="F:metal ion binding"/>
    <property type="evidence" value="ECO:0007669"/>
    <property type="project" value="UniProtKB-KW"/>
</dbReference>
<evidence type="ECO:0000256" key="3">
    <source>
        <dbReference type="ARBA" id="ARBA00034221"/>
    </source>
</evidence>